<dbReference type="InterPro" id="IPR001647">
    <property type="entry name" value="HTH_TetR"/>
</dbReference>
<dbReference type="Gene3D" id="1.10.10.60">
    <property type="entry name" value="Homeodomain-like"/>
    <property type="match status" value="1"/>
</dbReference>
<evidence type="ECO:0000256" key="1">
    <source>
        <dbReference type="ARBA" id="ARBA00023015"/>
    </source>
</evidence>
<dbReference type="Pfam" id="PF16925">
    <property type="entry name" value="TetR_C_13"/>
    <property type="match status" value="1"/>
</dbReference>
<evidence type="ECO:0000256" key="2">
    <source>
        <dbReference type="ARBA" id="ARBA00023125"/>
    </source>
</evidence>
<evidence type="ECO:0000313" key="7">
    <source>
        <dbReference type="Proteomes" id="UP000293874"/>
    </source>
</evidence>
<keyword evidence="7" id="KW-1185">Reference proteome</keyword>
<dbReference type="AlphaFoldDB" id="A0A4Q7N5F4"/>
<reference evidence="6 7" key="1">
    <citation type="submission" date="2019-02" db="EMBL/GenBank/DDBJ databases">
        <title>Genomic Encyclopedia of Type Strains, Phase IV (KMG-IV): sequencing the most valuable type-strain genomes for metagenomic binning, comparative biology and taxonomic classification.</title>
        <authorList>
            <person name="Goeker M."/>
        </authorList>
    </citation>
    <scope>NUCLEOTIDE SEQUENCE [LARGE SCALE GENOMIC DNA]</scope>
    <source>
        <strain evidence="6 7">DSM 18116</strain>
    </source>
</reference>
<name>A0A4Q7N5F4_9BACT</name>
<proteinExistence type="predicted"/>
<feature type="domain" description="Tetracyclin repressor-like C-terminal" evidence="5">
    <location>
        <begin position="84"/>
        <end position="184"/>
    </location>
</feature>
<dbReference type="GO" id="GO:0003677">
    <property type="term" value="F:DNA binding"/>
    <property type="evidence" value="ECO:0007669"/>
    <property type="project" value="UniProtKB-KW"/>
</dbReference>
<evidence type="ECO:0000256" key="3">
    <source>
        <dbReference type="ARBA" id="ARBA00023163"/>
    </source>
</evidence>
<dbReference type="OrthoDB" id="9795242at2"/>
<organism evidence="6 7">
    <name type="scientific">Pseudobacter ginsenosidimutans</name>
    <dbReference type="NCBI Taxonomy" id="661488"/>
    <lineage>
        <taxon>Bacteria</taxon>
        <taxon>Pseudomonadati</taxon>
        <taxon>Bacteroidota</taxon>
        <taxon>Chitinophagia</taxon>
        <taxon>Chitinophagales</taxon>
        <taxon>Chitinophagaceae</taxon>
        <taxon>Pseudobacter</taxon>
    </lineage>
</organism>
<keyword evidence="1" id="KW-0805">Transcription regulation</keyword>
<dbReference type="RefSeq" id="WP_130540598.1">
    <property type="nucleotide sequence ID" value="NZ_CP042431.1"/>
</dbReference>
<dbReference type="Gene3D" id="1.10.357.10">
    <property type="entry name" value="Tetracycline Repressor, domain 2"/>
    <property type="match status" value="1"/>
</dbReference>
<gene>
    <name evidence="6" type="ORF">EV199_2173</name>
</gene>
<keyword evidence="2" id="KW-0238">DNA-binding</keyword>
<dbReference type="EMBL" id="SGXA01000001">
    <property type="protein sequence ID" value="RZS76293.1"/>
    <property type="molecule type" value="Genomic_DNA"/>
</dbReference>
<dbReference type="PANTHER" id="PTHR47506:SF1">
    <property type="entry name" value="HTH-TYPE TRANSCRIPTIONAL REGULATOR YJDC"/>
    <property type="match status" value="1"/>
</dbReference>
<protein>
    <submittedName>
        <fullName evidence="6">TetR family transcriptional regulator</fullName>
    </submittedName>
</protein>
<dbReference type="SUPFAM" id="SSF46689">
    <property type="entry name" value="Homeodomain-like"/>
    <property type="match status" value="1"/>
</dbReference>
<keyword evidence="3" id="KW-0804">Transcription</keyword>
<accession>A0A4Q7N5F4</accession>
<evidence type="ECO:0000313" key="6">
    <source>
        <dbReference type="EMBL" id="RZS76293.1"/>
    </source>
</evidence>
<dbReference type="InterPro" id="IPR036271">
    <property type="entry name" value="Tet_transcr_reg_TetR-rel_C_sf"/>
</dbReference>
<dbReference type="SUPFAM" id="SSF48498">
    <property type="entry name" value="Tetracyclin repressor-like, C-terminal domain"/>
    <property type="match status" value="1"/>
</dbReference>
<dbReference type="InterPro" id="IPR009057">
    <property type="entry name" value="Homeodomain-like_sf"/>
</dbReference>
<dbReference type="Proteomes" id="UP000293874">
    <property type="component" value="Unassembled WGS sequence"/>
</dbReference>
<comment type="caution">
    <text evidence="6">The sequence shown here is derived from an EMBL/GenBank/DDBJ whole genome shotgun (WGS) entry which is preliminary data.</text>
</comment>
<sequence length="194" mass="21902">MAGRPKTFDSEEILDKAVPVFWAKGYEAASTEELLEAMGIGKGSFYLAFKGGKKELFEKALIRYRKQQMTTFEQEMLAHSDPLEGIRSLFRSIATTSKSIHLNGCLFGNSIAELSNSDPLLMKKASNWLLQLEKIFYKAILTAQKKGSLSKKQDPELLARQLITIWNGLGITRRLYPDNKILSELIESQLNILK</sequence>
<evidence type="ECO:0000259" key="4">
    <source>
        <dbReference type="Pfam" id="PF00440"/>
    </source>
</evidence>
<dbReference type="InterPro" id="IPR011075">
    <property type="entry name" value="TetR_C"/>
</dbReference>
<dbReference type="PANTHER" id="PTHR47506">
    <property type="entry name" value="TRANSCRIPTIONAL REGULATORY PROTEIN"/>
    <property type="match status" value="1"/>
</dbReference>
<dbReference type="Pfam" id="PF00440">
    <property type="entry name" value="TetR_N"/>
    <property type="match status" value="1"/>
</dbReference>
<feature type="domain" description="HTH tetR-type" evidence="4">
    <location>
        <begin position="13"/>
        <end position="59"/>
    </location>
</feature>
<evidence type="ECO:0000259" key="5">
    <source>
        <dbReference type="Pfam" id="PF16925"/>
    </source>
</evidence>